<evidence type="ECO:0000313" key="2">
    <source>
        <dbReference type="Proteomes" id="UP000001548"/>
    </source>
</evidence>
<name>A8B6W8_GIAIC</name>
<dbReference type="AlphaFoldDB" id="A8B6W8"/>
<dbReference type="EMBL" id="AACB03000005">
    <property type="protein sequence ID" value="KAE8301839.1"/>
    <property type="molecule type" value="Genomic_DNA"/>
</dbReference>
<reference evidence="1 2" key="1">
    <citation type="journal article" date="2007" name="Science">
        <title>Genomic minimalism in the early diverging intestinal parasite Giardia lamblia.</title>
        <authorList>
            <person name="Morrison H.G."/>
            <person name="McArthur A.G."/>
            <person name="Gillin F.D."/>
            <person name="Aley S.B."/>
            <person name="Adam R.D."/>
            <person name="Olsen G.J."/>
            <person name="Best A.A."/>
            <person name="Cande W.Z."/>
            <person name="Chen F."/>
            <person name="Cipriano M.J."/>
            <person name="Davids B.J."/>
            <person name="Dawson S.C."/>
            <person name="Elmendorf H.G."/>
            <person name="Hehl A.B."/>
            <person name="Holder M.E."/>
            <person name="Huse S.M."/>
            <person name="Kim U.U."/>
            <person name="Lasek-Nesselquist E."/>
            <person name="Manning G."/>
            <person name="Nigam A."/>
            <person name="Nixon J.E."/>
            <person name="Palm D."/>
            <person name="Passamaneck N.E."/>
            <person name="Prabhu A."/>
            <person name="Reich C.I."/>
            <person name="Reiner D.S."/>
            <person name="Samuelson J."/>
            <person name="Svard S.G."/>
            <person name="Sogin M.L."/>
        </authorList>
    </citation>
    <scope>NUCLEOTIDE SEQUENCE [LARGE SCALE GENOMIC DNA]</scope>
    <source>
        <strain evidence="1 2">WB C6</strain>
    </source>
</reference>
<dbReference type="GeneID" id="5701993"/>
<protein>
    <submittedName>
        <fullName evidence="1">Uncharacterized protein</fullName>
    </submittedName>
</protein>
<proteinExistence type="predicted"/>
<dbReference type="Proteomes" id="UP000001548">
    <property type="component" value="Unassembled WGS sequence"/>
</dbReference>
<comment type="caution">
    <text evidence="1">The sequence shown here is derived from an EMBL/GenBank/DDBJ whole genome shotgun (WGS) entry which is preliminary data.</text>
</comment>
<keyword evidence="2" id="KW-1185">Reference proteome</keyword>
<organism evidence="1 2">
    <name type="scientific">Giardia intestinalis (strain ATCC 50803 / WB clone C6)</name>
    <name type="common">Giardia lamblia</name>
    <dbReference type="NCBI Taxonomy" id="184922"/>
    <lineage>
        <taxon>Eukaryota</taxon>
        <taxon>Metamonada</taxon>
        <taxon>Diplomonadida</taxon>
        <taxon>Hexamitidae</taxon>
        <taxon>Giardiinae</taxon>
        <taxon>Giardia</taxon>
    </lineage>
</organism>
<dbReference type="VEuPathDB" id="GiardiaDB:GL50803_10260"/>
<dbReference type="RefSeq" id="XP_001709075.1">
    <property type="nucleotide sequence ID" value="XM_001709023.1"/>
</dbReference>
<dbReference type="OMA" id="SIACKSV"/>
<evidence type="ECO:0000313" key="1">
    <source>
        <dbReference type="EMBL" id="KAE8301839.1"/>
    </source>
</evidence>
<gene>
    <name evidence="1" type="ORF">GL50803_0010260</name>
</gene>
<dbReference type="HOGENOM" id="CLU_373189_0_0_1"/>
<dbReference type="KEGG" id="gla:GL50803_0010260"/>
<accession>A8B6W8</accession>
<sequence length="745" mass="83192">MSHKGPLVFDLRPDTSYNLTTYIDVYGDQGKGGRQEDDDTQTLDTGTIQCGVFHHHYQDLYACATTGNIFLINMATGTLMRSYSLQNIGVVKQMLFVSPIRRVVRRVPKKGDDTVIFDQPCFYNPCLDDLYIAFIVQYPLAQSTILYLLDLMSPTPELYQYVQSDVILSIATPVSGVQLNVTTAPTVSEVESKPFGDYYSVSENGRVPYMVIALSMKYQVCILSFLAPMNLICSQDAQRSPLEFCTLQIASPIQLANAIFIAFGSKPWSLFICKGSSVFMYNLELAKQEGNRDAATNSALKWVEEQRMNLFQHFHSRRATMDAYFLDNFAAYTAISESMRLPFNNCKLALHWTLDQSLSKIEQLLLRQGNPVVVARSKLLKGHVLEIKAISVAPARDYLALATEAFVLLFSISLQKILAVLTYPAPENIGFVNVTLNFISGVDEEGDGADCRSIASHELENANEQDHANDVANLDDFDLFADEAVSIDNGDSPNSEPTLKKITNEPALSPLTRDAIQRLMSMPCILDTAVLSDISTSTTGKTTKNIVSAELVSRDPYLYFMNESNVEVQRSETVKQHYKLVDFISRHKHMYPVFLSLYNKHIDSINQFRMDRILSRQLGAAQQKQAHPLANVPSIACKSVAFTPQLHVDLSLHQSFEFLCNGSRLVLASMCGIGRPVVWNLSGLDAFAEKCKSRENSTLILPGYLWSLAVLEEKDLSSANVCQFNPISGFMIKNVGSQLRIYMPK</sequence>